<dbReference type="Pfam" id="PF13400">
    <property type="entry name" value="Tad"/>
    <property type="match status" value="1"/>
</dbReference>
<gene>
    <name evidence="3" type="ORF">PK98_07170</name>
</gene>
<evidence type="ECO:0000313" key="3">
    <source>
        <dbReference type="EMBL" id="KHL26250.1"/>
    </source>
</evidence>
<sequence>MGWWTMNKRNFMRRLMHDRRGAALPMMAAGLLPVLAGIGAAVDIGRIVTVRAQMQAGVDAGALAGARVFGLTDDRGTQVAAYFHANMPEGYAGSDPIAPVAEFQEVRGVNRVQVTATTDLPMVFMRLFGIEHRAVSVEAVAEMQPKPLEVMVVLDNTGSMGGGLGKGTRMTALQTAMNDFIDILHQGEERRADLAMGFVTYTVTTNVGKILTDHHVPLMERDGFTNISDYTKEVEPVAANALGWRGCVENDPTVRDLSASATSMENGAWDIDSILPGENGRPGVRPYHVPPVTTTKVTAAAFASNARLPANYEAAHKNTYTGSDRKNNLYRLSPGGRADIAQRLANTPAYRQHFYDFYIGLNHDNSSTTDDVIVRAADGAKYTPGSTDPWRVEYARIPRISEAADWSDPNRVYGYPTRGGRNLRMATPNWQCPEPALELSYGRAKAVYDDYIRLDNFPLMPADGTLHHIGMLWGYRLLTRDDVFVRRNPVPSERPLRALVFMTDGESSANTHAAWYGAYGNLRDRRLTASTNAATFTNQVMYRFAKVCENAKRDGIAVYIVSLMKASDDAGSVFRTCAGSNYLETNTQSQIQNAFRQIAVDLVDLHLTE</sequence>
<evidence type="ECO:0000313" key="4">
    <source>
        <dbReference type="Proteomes" id="UP000030988"/>
    </source>
</evidence>
<evidence type="ECO:0000259" key="2">
    <source>
        <dbReference type="Pfam" id="PF13400"/>
    </source>
</evidence>
<reference evidence="3 4" key="1">
    <citation type="submission" date="2014-11" db="EMBL/GenBank/DDBJ databases">
        <title>Draft genome sequence of Kirrobacter mercurialis.</title>
        <authorList>
            <person name="Coil D.A."/>
            <person name="Eisen J.A."/>
        </authorList>
    </citation>
    <scope>NUCLEOTIDE SEQUENCE [LARGE SCALE GENOMIC DNA]</scope>
    <source>
        <strain evidence="3 4">Coronado</strain>
    </source>
</reference>
<accession>A0A0B2C297</accession>
<feature type="domain" description="DUF2134" evidence="1">
    <location>
        <begin position="102"/>
        <end position="141"/>
    </location>
</feature>
<dbReference type="AlphaFoldDB" id="A0A0B2C297"/>
<keyword evidence="4" id="KW-1185">Reference proteome</keyword>
<evidence type="ECO:0008006" key="5">
    <source>
        <dbReference type="Google" id="ProtNLM"/>
    </source>
</evidence>
<dbReference type="InterPro" id="IPR036465">
    <property type="entry name" value="vWFA_dom_sf"/>
</dbReference>
<dbReference type="Pfam" id="PF09977">
    <property type="entry name" value="Tad_C"/>
    <property type="match status" value="1"/>
</dbReference>
<dbReference type="STRING" id="1572751.PK98_07170"/>
<dbReference type="Proteomes" id="UP000030988">
    <property type="component" value="Unassembled WGS sequence"/>
</dbReference>
<protein>
    <recommendedName>
        <fullName evidence="5">Flp pilus-assembly TadG-like N-terminal domain-containing protein</fullName>
    </recommendedName>
</protein>
<dbReference type="InterPro" id="IPR028087">
    <property type="entry name" value="Tad_N"/>
</dbReference>
<dbReference type="InterPro" id="IPR018705">
    <property type="entry name" value="DUF2134_membrane"/>
</dbReference>
<comment type="caution">
    <text evidence="3">The sequence shown here is derived from an EMBL/GenBank/DDBJ whole genome shotgun (WGS) entry which is preliminary data.</text>
</comment>
<proteinExistence type="predicted"/>
<dbReference type="EMBL" id="JTDN01000001">
    <property type="protein sequence ID" value="KHL26250.1"/>
    <property type="molecule type" value="Genomic_DNA"/>
</dbReference>
<name>A0A0B2C297_9SPHN</name>
<feature type="domain" description="Putative Flp pilus-assembly TadG-like N-terminal" evidence="2">
    <location>
        <begin position="21"/>
        <end position="67"/>
    </location>
</feature>
<dbReference type="SUPFAM" id="SSF53300">
    <property type="entry name" value="vWA-like"/>
    <property type="match status" value="1"/>
</dbReference>
<organism evidence="3 4">
    <name type="scientific">Croceibacterium mercuriale</name>
    <dbReference type="NCBI Taxonomy" id="1572751"/>
    <lineage>
        <taxon>Bacteria</taxon>
        <taxon>Pseudomonadati</taxon>
        <taxon>Pseudomonadota</taxon>
        <taxon>Alphaproteobacteria</taxon>
        <taxon>Sphingomonadales</taxon>
        <taxon>Erythrobacteraceae</taxon>
        <taxon>Croceibacterium</taxon>
    </lineage>
</organism>
<dbReference type="Gene3D" id="3.40.50.410">
    <property type="entry name" value="von Willebrand factor, type A domain"/>
    <property type="match status" value="2"/>
</dbReference>
<evidence type="ECO:0000259" key="1">
    <source>
        <dbReference type="Pfam" id="PF09977"/>
    </source>
</evidence>